<evidence type="ECO:0000256" key="7">
    <source>
        <dbReference type="ARBA" id="ARBA00023136"/>
    </source>
</evidence>
<evidence type="ECO:0000256" key="3">
    <source>
        <dbReference type="ARBA" id="ARBA00022475"/>
    </source>
</evidence>
<dbReference type="NCBIfam" id="TIGR03426">
    <property type="entry name" value="shape_MreD"/>
    <property type="match status" value="1"/>
</dbReference>
<keyword evidence="7 8" id="KW-0472">Membrane</keyword>
<feature type="transmembrane region" description="Helical" evidence="8">
    <location>
        <begin position="60"/>
        <end position="80"/>
    </location>
</feature>
<gene>
    <name evidence="9" type="primary">mreD</name>
    <name evidence="9" type="ORF">H8S00_08525</name>
</gene>
<dbReference type="Pfam" id="PF04093">
    <property type="entry name" value="MreD"/>
    <property type="match status" value="1"/>
</dbReference>
<keyword evidence="10" id="KW-1185">Reference proteome</keyword>
<keyword evidence="3" id="KW-1003">Cell membrane</keyword>
<comment type="subcellular location">
    <subcellularLocation>
        <location evidence="1">Cell membrane</location>
        <topology evidence="1">Multi-pass membrane protein</topology>
    </subcellularLocation>
</comment>
<reference evidence="9 10" key="1">
    <citation type="submission" date="2020-08" db="EMBL/GenBank/DDBJ databases">
        <title>Genome public.</title>
        <authorList>
            <person name="Liu C."/>
            <person name="Sun Q."/>
        </authorList>
    </citation>
    <scope>NUCLEOTIDE SEQUENCE [LARGE SCALE GENOMIC DNA]</scope>
    <source>
        <strain evidence="9 10">BX4</strain>
    </source>
</reference>
<evidence type="ECO:0000256" key="2">
    <source>
        <dbReference type="ARBA" id="ARBA00007776"/>
    </source>
</evidence>
<evidence type="ECO:0000313" key="10">
    <source>
        <dbReference type="Proteomes" id="UP000597877"/>
    </source>
</evidence>
<keyword evidence="5" id="KW-0133">Cell shape</keyword>
<feature type="transmembrane region" description="Helical" evidence="8">
    <location>
        <begin position="100"/>
        <end position="121"/>
    </location>
</feature>
<evidence type="ECO:0000256" key="1">
    <source>
        <dbReference type="ARBA" id="ARBA00004651"/>
    </source>
</evidence>
<dbReference type="RefSeq" id="WP_118588617.1">
    <property type="nucleotide sequence ID" value="NZ_JACOOZ010000005.1"/>
</dbReference>
<accession>A0ABR7F357</accession>
<evidence type="ECO:0000256" key="8">
    <source>
        <dbReference type="SAM" id="Phobius"/>
    </source>
</evidence>
<dbReference type="EMBL" id="JACOOZ010000005">
    <property type="protein sequence ID" value="MBC5668024.1"/>
    <property type="molecule type" value="Genomic_DNA"/>
</dbReference>
<keyword evidence="4 8" id="KW-0812">Transmembrane</keyword>
<proteinExistence type="inferred from homology"/>
<feature type="transmembrane region" description="Helical" evidence="8">
    <location>
        <begin position="133"/>
        <end position="157"/>
    </location>
</feature>
<protein>
    <submittedName>
        <fullName evidence="9">Rod shape-determining protein MreD</fullName>
    </submittedName>
</protein>
<name>A0ABR7F357_9FIRM</name>
<evidence type="ECO:0000256" key="6">
    <source>
        <dbReference type="ARBA" id="ARBA00022989"/>
    </source>
</evidence>
<evidence type="ECO:0000313" key="9">
    <source>
        <dbReference type="EMBL" id="MBC5668024.1"/>
    </source>
</evidence>
<organism evidence="9 10">
    <name type="scientific">Eubacterium segne</name>
    <dbReference type="NCBI Taxonomy" id="2763045"/>
    <lineage>
        <taxon>Bacteria</taxon>
        <taxon>Bacillati</taxon>
        <taxon>Bacillota</taxon>
        <taxon>Clostridia</taxon>
        <taxon>Eubacteriales</taxon>
        <taxon>Eubacteriaceae</taxon>
        <taxon>Eubacterium</taxon>
    </lineage>
</organism>
<comment type="similarity">
    <text evidence="2">Belongs to the MreD family.</text>
</comment>
<evidence type="ECO:0000256" key="5">
    <source>
        <dbReference type="ARBA" id="ARBA00022960"/>
    </source>
</evidence>
<keyword evidence="6 8" id="KW-1133">Transmembrane helix</keyword>
<sequence length="177" mass="20573">MKHRIIKILITGGIITLSFALQSSFSLLNYRSVATPNLLLITTCIFGFMRGCNYGSVTGLFCGLLVDIFFGDVIGLYALIYMYVGFFGGLFKKMFYSDHVFMPLLLVFSGDFAYNMGCYTFRLLLRNKLDFSYYFWNIFFPEMIITTFVTLIVYKLFYLLNEKVLTQKQENKLSFDR</sequence>
<comment type="caution">
    <text evidence="9">The sequence shown here is derived from an EMBL/GenBank/DDBJ whole genome shotgun (WGS) entry which is preliminary data.</text>
</comment>
<dbReference type="Proteomes" id="UP000597877">
    <property type="component" value="Unassembled WGS sequence"/>
</dbReference>
<feature type="transmembrane region" description="Helical" evidence="8">
    <location>
        <begin position="30"/>
        <end position="48"/>
    </location>
</feature>
<dbReference type="InterPro" id="IPR007227">
    <property type="entry name" value="Cell_shape_determining_MreD"/>
</dbReference>
<evidence type="ECO:0000256" key="4">
    <source>
        <dbReference type="ARBA" id="ARBA00022692"/>
    </source>
</evidence>